<feature type="transmembrane region" description="Helical" evidence="1">
    <location>
        <begin position="21"/>
        <end position="42"/>
    </location>
</feature>
<dbReference type="PANTHER" id="PTHR38442">
    <property type="entry name" value="INNER MEMBRANE PROTEIN-RELATED"/>
    <property type="match status" value="1"/>
</dbReference>
<accession>A0ABU9YAF3</accession>
<evidence type="ECO:0000256" key="1">
    <source>
        <dbReference type="SAM" id="Phobius"/>
    </source>
</evidence>
<reference evidence="2 3" key="1">
    <citation type="submission" date="2024-05" db="EMBL/GenBank/DDBJ databases">
        <authorList>
            <person name="Liu Q."/>
            <person name="Xin Y.-H."/>
        </authorList>
    </citation>
    <scope>NUCLEOTIDE SEQUENCE [LARGE SCALE GENOMIC DNA]</scope>
    <source>
        <strain evidence="2 3">CGMCC 1.10181</strain>
    </source>
</reference>
<comment type="caution">
    <text evidence="2">The sequence shown here is derived from an EMBL/GenBank/DDBJ whole genome shotgun (WGS) entry which is preliminary data.</text>
</comment>
<dbReference type="Proteomes" id="UP001419910">
    <property type="component" value="Unassembled WGS sequence"/>
</dbReference>
<proteinExistence type="predicted"/>
<organism evidence="2 3">
    <name type="scientific">Sphingomonas oligophenolica</name>
    <dbReference type="NCBI Taxonomy" id="301154"/>
    <lineage>
        <taxon>Bacteria</taxon>
        <taxon>Pseudomonadati</taxon>
        <taxon>Pseudomonadota</taxon>
        <taxon>Alphaproteobacteria</taxon>
        <taxon>Sphingomonadales</taxon>
        <taxon>Sphingomonadaceae</taxon>
        <taxon>Sphingomonas</taxon>
    </lineage>
</organism>
<keyword evidence="3" id="KW-1185">Reference proteome</keyword>
<keyword evidence="1" id="KW-0472">Membrane</keyword>
<sequence>MKLLARAPRNGEAIPAGLRRMRWIATGLLVLMAAIFLATRAIDPGFARAHPAIGFIRAFAEAAMVGGLADWFAVTALFRHPLGLPIPHTAIIPRNKDRIGETLAAFLRDNFLVPGVVARRMRRVDVAGAAGRWLASPEGTQGRLRKGASRLAADMLEAFDQQRLGGMVKATIGQRLRALEISPLLGQALTAAIAEGRHAPLLDGIVRWAAKVLAANEHMIRAIVHERAGTVMRWTGLDETLANKIIDGLDKLLHDMAEDPDHPLRAKAEEGLTALAFDLQHDDRMRERVEGLKAEIIENPAMQRWLDGIWEQARAGMLRIARDPDAALTGQLGEAMRQLGGTLQQDAMLRATINRFVRRTAVGMAADYGSDIVRLVSETVRGWDARTITRRLENAVGRDLQYIRVNGTLVGGLVGLVLHMIDVLL</sequence>
<dbReference type="PANTHER" id="PTHR38442:SF1">
    <property type="entry name" value="INNER MEMBRANE PROTEIN"/>
    <property type="match status" value="1"/>
</dbReference>
<dbReference type="InterPro" id="IPR007383">
    <property type="entry name" value="DUF445"/>
</dbReference>
<protein>
    <submittedName>
        <fullName evidence="2">DUF445 domain-containing protein</fullName>
    </submittedName>
</protein>
<keyword evidence="1" id="KW-1133">Transmembrane helix</keyword>
<keyword evidence="1" id="KW-0812">Transmembrane</keyword>
<name>A0ABU9YAF3_9SPHN</name>
<dbReference type="Pfam" id="PF04286">
    <property type="entry name" value="DUF445"/>
    <property type="match status" value="1"/>
</dbReference>
<dbReference type="RefSeq" id="WP_343887071.1">
    <property type="nucleotide sequence ID" value="NZ_BAAAEH010000001.1"/>
</dbReference>
<gene>
    <name evidence="2" type="ORF">ABC974_24370</name>
</gene>
<evidence type="ECO:0000313" key="3">
    <source>
        <dbReference type="Proteomes" id="UP001419910"/>
    </source>
</evidence>
<evidence type="ECO:0000313" key="2">
    <source>
        <dbReference type="EMBL" id="MEN2792786.1"/>
    </source>
</evidence>
<dbReference type="EMBL" id="JBDIME010000033">
    <property type="protein sequence ID" value="MEN2792786.1"/>
    <property type="molecule type" value="Genomic_DNA"/>
</dbReference>